<evidence type="ECO:0000313" key="1">
    <source>
        <dbReference type="EMBL" id="GLB36832.1"/>
    </source>
</evidence>
<dbReference type="Proteomes" id="UP001063166">
    <property type="component" value="Unassembled WGS sequence"/>
</dbReference>
<evidence type="ECO:0000313" key="2">
    <source>
        <dbReference type="Proteomes" id="UP001063166"/>
    </source>
</evidence>
<gene>
    <name evidence="1" type="ORF">LshimejAT787_0311190</name>
</gene>
<name>A0A9P3PIJ8_LYOSH</name>
<accession>A0A9P3PIJ8</accession>
<dbReference type="InterPro" id="IPR032675">
    <property type="entry name" value="LRR_dom_sf"/>
</dbReference>
<dbReference type="SUPFAM" id="SSF52047">
    <property type="entry name" value="RNI-like"/>
    <property type="match status" value="1"/>
</dbReference>
<organism evidence="1 2">
    <name type="scientific">Lyophyllum shimeji</name>
    <name type="common">Hon-shimeji</name>
    <name type="synonym">Tricholoma shimeji</name>
    <dbReference type="NCBI Taxonomy" id="47721"/>
    <lineage>
        <taxon>Eukaryota</taxon>
        <taxon>Fungi</taxon>
        <taxon>Dikarya</taxon>
        <taxon>Basidiomycota</taxon>
        <taxon>Agaricomycotina</taxon>
        <taxon>Agaricomycetes</taxon>
        <taxon>Agaricomycetidae</taxon>
        <taxon>Agaricales</taxon>
        <taxon>Tricholomatineae</taxon>
        <taxon>Lyophyllaceae</taxon>
        <taxon>Lyophyllum</taxon>
    </lineage>
</organism>
<dbReference type="OrthoDB" id="3252356at2759"/>
<sequence length="417" mass="46873">MTFPTSYYQLSRAVAWLRRSKSSPLDIFLDFRDPSWDWEFPETSHTFRWQDMEAILRLIIPHVKKWKRFELLTDTWAPIFTFLYYTRKVVSAPMLESLSLFRCNAFFASKDATFAPVEMKCPIPLFGGLSLQRLREVSLTGVHVDWARSALCSLTALELMYLASDVMPSLDEFTNMLNACPDLRRLTLIGRGPRIDSLPSGDSSITDQLDLDMPPRTIELSRLAKFTFGFLDTDYAPKVLSLFSFPAIEELVLDGLAELDPMSSQNLDATPVLRQLAGRDLSTNSGFSSPPNLPLSRLRSLKLIGIKAGPSTFSRLFAGLHDLEYLGLYNTQNEALQALAPPPSNALSDTLPCATLKQLECRDMDPEILRDLMLARAEVSPLERVLFRADNVTCDQRRKLTDAGINVMGSSQDLCAV</sequence>
<reference evidence="1" key="1">
    <citation type="submission" date="2022-07" db="EMBL/GenBank/DDBJ databases">
        <title>The genome of Lyophyllum shimeji provides insight into the initial evolution of ectomycorrhizal fungal genome.</title>
        <authorList>
            <person name="Kobayashi Y."/>
            <person name="Shibata T."/>
            <person name="Hirakawa H."/>
            <person name="Shigenobu S."/>
            <person name="Nishiyama T."/>
            <person name="Yamada A."/>
            <person name="Hasebe M."/>
            <person name="Kawaguchi M."/>
        </authorList>
    </citation>
    <scope>NUCLEOTIDE SEQUENCE</scope>
    <source>
        <strain evidence="1">AT787</strain>
    </source>
</reference>
<comment type="caution">
    <text evidence="1">The sequence shown here is derived from an EMBL/GenBank/DDBJ whole genome shotgun (WGS) entry which is preliminary data.</text>
</comment>
<dbReference type="Gene3D" id="3.80.10.10">
    <property type="entry name" value="Ribonuclease Inhibitor"/>
    <property type="match status" value="1"/>
</dbReference>
<proteinExistence type="predicted"/>
<keyword evidence="2" id="KW-1185">Reference proteome</keyword>
<dbReference type="EMBL" id="BRPK01000003">
    <property type="protein sequence ID" value="GLB36832.1"/>
    <property type="molecule type" value="Genomic_DNA"/>
</dbReference>
<dbReference type="AlphaFoldDB" id="A0A9P3PIJ8"/>
<protein>
    <submittedName>
        <fullName evidence="1">Uncharacterized protein</fullName>
    </submittedName>
</protein>